<dbReference type="InterPro" id="IPR008963">
    <property type="entry name" value="Purple_acid_Pase-like_N"/>
</dbReference>
<dbReference type="GO" id="GO:0003993">
    <property type="term" value="F:acid phosphatase activity"/>
    <property type="evidence" value="ECO:0007669"/>
    <property type="project" value="InterPro"/>
</dbReference>
<evidence type="ECO:0000256" key="2">
    <source>
        <dbReference type="SAM" id="Coils"/>
    </source>
</evidence>
<accession>A0AAV1QRL6</accession>
<gene>
    <name evidence="3" type="ORF">DCAF_LOCUS604</name>
</gene>
<protein>
    <recommendedName>
        <fullName evidence="5">Purple acid phosphatase N-terminal domain-containing protein</fullName>
    </recommendedName>
</protein>
<name>A0AAV1QRL6_9ROSI</name>
<organism evidence="3 4">
    <name type="scientific">Dovyalis caffra</name>
    <dbReference type="NCBI Taxonomy" id="77055"/>
    <lineage>
        <taxon>Eukaryota</taxon>
        <taxon>Viridiplantae</taxon>
        <taxon>Streptophyta</taxon>
        <taxon>Embryophyta</taxon>
        <taxon>Tracheophyta</taxon>
        <taxon>Spermatophyta</taxon>
        <taxon>Magnoliopsida</taxon>
        <taxon>eudicotyledons</taxon>
        <taxon>Gunneridae</taxon>
        <taxon>Pentapetalae</taxon>
        <taxon>rosids</taxon>
        <taxon>fabids</taxon>
        <taxon>Malpighiales</taxon>
        <taxon>Salicaceae</taxon>
        <taxon>Flacourtieae</taxon>
        <taxon>Dovyalis</taxon>
    </lineage>
</organism>
<dbReference type="InterPro" id="IPR039331">
    <property type="entry name" value="PAPs-like"/>
</dbReference>
<keyword evidence="1" id="KW-0732">Signal</keyword>
<dbReference type="PANTHER" id="PTHR22953:SF153">
    <property type="entry name" value="PURPLE ACID PHOSPHATASE"/>
    <property type="match status" value="1"/>
</dbReference>
<keyword evidence="4" id="KW-1185">Reference proteome</keyword>
<dbReference type="AlphaFoldDB" id="A0AAV1QRL6"/>
<comment type="caution">
    <text evidence="3">The sequence shown here is derived from an EMBL/GenBank/DDBJ whole genome shotgun (WGS) entry which is preliminary data.</text>
</comment>
<dbReference type="GO" id="GO:0046872">
    <property type="term" value="F:metal ion binding"/>
    <property type="evidence" value="ECO:0007669"/>
    <property type="project" value="InterPro"/>
</dbReference>
<dbReference type="EMBL" id="CAWUPB010000058">
    <property type="protein sequence ID" value="CAK7322990.1"/>
    <property type="molecule type" value="Genomic_DNA"/>
</dbReference>
<reference evidence="3 4" key="1">
    <citation type="submission" date="2024-01" db="EMBL/GenBank/DDBJ databases">
        <authorList>
            <person name="Waweru B."/>
        </authorList>
    </citation>
    <scope>NUCLEOTIDE SEQUENCE [LARGE SCALE GENOMIC DNA]</scope>
</reference>
<sequence>MGLTYSCGHPTYKSGQIHDVVIGPLTPNTVYYYRFSSNSAHEFSFKTTTAKLPIKFALSEGMEWDGGVLQHPLYKLKPAGLSDLTRVYQDKLNNYGPVYINVGDGGNRKGLAKDCAKATRKVEEEEEEVKIDQRRLSTDYDPDTFDPTKQWSPLVERVFRLVDEIAGLTLMEMSELGTIIMRRMELTEPPTIRILKGGAAGLAGMAMKVPTATAKEEKKDEKTFLNSNWSPLKQLQRLR</sequence>
<evidence type="ECO:0000313" key="4">
    <source>
        <dbReference type="Proteomes" id="UP001314170"/>
    </source>
</evidence>
<dbReference type="PANTHER" id="PTHR22953">
    <property type="entry name" value="ACID PHOSPHATASE RELATED"/>
    <property type="match status" value="1"/>
</dbReference>
<evidence type="ECO:0008006" key="5">
    <source>
        <dbReference type="Google" id="ProtNLM"/>
    </source>
</evidence>
<dbReference type="Proteomes" id="UP001314170">
    <property type="component" value="Unassembled WGS sequence"/>
</dbReference>
<evidence type="ECO:0000256" key="1">
    <source>
        <dbReference type="ARBA" id="ARBA00022729"/>
    </source>
</evidence>
<dbReference type="Gene3D" id="2.60.40.380">
    <property type="entry name" value="Purple acid phosphatase-like, N-terminal"/>
    <property type="match status" value="1"/>
</dbReference>
<proteinExistence type="predicted"/>
<keyword evidence="2" id="KW-0175">Coiled coil</keyword>
<feature type="coiled-coil region" evidence="2">
    <location>
        <begin position="108"/>
        <end position="135"/>
    </location>
</feature>
<evidence type="ECO:0000313" key="3">
    <source>
        <dbReference type="EMBL" id="CAK7322990.1"/>
    </source>
</evidence>
<dbReference type="SUPFAM" id="SSF49363">
    <property type="entry name" value="Purple acid phosphatase, N-terminal domain"/>
    <property type="match status" value="1"/>
</dbReference>